<dbReference type="Proteomes" id="UP000030678">
    <property type="component" value="Unassembled WGS sequence"/>
</dbReference>
<dbReference type="Pfam" id="PF01408">
    <property type="entry name" value="GFO_IDH_MocA"/>
    <property type="match status" value="1"/>
</dbReference>
<accession>V9D5N1</accession>
<organism evidence="3 4">
    <name type="scientific">Cladophialophora carrionii CBS 160.54</name>
    <dbReference type="NCBI Taxonomy" id="1279043"/>
    <lineage>
        <taxon>Eukaryota</taxon>
        <taxon>Fungi</taxon>
        <taxon>Dikarya</taxon>
        <taxon>Ascomycota</taxon>
        <taxon>Pezizomycotina</taxon>
        <taxon>Eurotiomycetes</taxon>
        <taxon>Chaetothyriomycetidae</taxon>
        <taxon>Chaetothyriales</taxon>
        <taxon>Herpotrichiellaceae</taxon>
        <taxon>Cladophialophora</taxon>
    </lineage>
</organism>
<dbReference type="PANTHER" id="PTHR42840">
    <property type="entry name" value="NAD(P)-BINDING ROSSMANN-FOLD SUPERFAMILY PROTEIN-RELATED"/>
    <property type="match status" value="1"/>
</dbReference>
<dbReference type="HOGENOM" id="CLU_023194_3_1_1"/>
<dbReference type="SUPFAM" id="SSF55347">
    <property type="entry name" value="Glyceraldehyde-3-phosphate dehydrogenase-like, C-terminal domain"/>
    <property type="match status" value="1"/>
</dbReference>
<evidence type="ECO:0000313" key="4">
    <source>
        <dbReference type="Proteomes" id="UP000030678"/>
    </source>
</evidence>
<gene>
    <name evidence="3" type="ORF">G647_07648</name>
</gene>
<reference evidence="3 4" key="1">
    <citation type="submission" date="2013-03" db="EMBL/GenBank/DDBJ databases">
        <title>The Genome Sequence of Cladophialophora carrionii CBS 160.54.</title>
        <authorList>
            <consortium name="The Broad Institute Genomics Platform"/>
            <person name="Cuomo C."/>
            <person name="de Hoog S."/>
            <person name="Gorbushina A."/>
            <person name="Walker B."/>
            <person name="Young S.K."/>
            <person name="Zeng Q."/>
            <person name="Gargeya S."/>
            <person name="Fitzgerald M."/>
            <person name="Haas B."/>
            <person name="Abouelleil A."/>
            <person name="Allen A.W."/>
            <person name="Alvarado L."/>
            <person name="Arachchi H.M."/>
            <person name="Berlin A.M."/>
            <person name="Chapman S.B."/>
            <person name="Gainer-Dewar J."/>
            <person name="Goldberg J."/>
            <person name="Griggs A."/>
            <person name="Gujja S."/>
            <person name="Hansen M."/>
            <person name="Howarth C."/>
            <person name="Imamovic A."/>
            <person name="Ireland A."/>
            <person name="Larimer J."/>
            <person name="McCowan C."/>
            <person name="Murphy C."/>
            <person name="Pearson M."/>
            <person name="Poon T.W."/>
            <person name="Priest M."/>
            <person name="Roberts A."/>
            <person name="Saif S."/>
            <person name="Shea T."/>
            <person name="Sisk P."/>
            <person name="Sykes S."/>
            <person name="Wortman J."/>
            <person name="Nusbaum C."/>
            <person name="Birren B."/>
        </authorList>
    </citation>
    <scope>NUCLEOTIDE SEQUENCE [LARGE SCALE GENOMIC DNA]</scope>
    <source>
        <strain evidence="3 4">CBS 160.54</strain>
    </source>
</reference>
<dbReference type="Gene3D" id="3.30.360.10">
    <property type="entry name" value="Dihydrodipicolinate Reductase, domain 2"/>
    <property type="match status" value="1"/>
</dbReference>
<feature type="domain" description="Gfo/Idh/MocA-like oxidoreductase N-terminal" evidence="1">
    <location>
        <begin position="3"/>
        <end position="117"/>
    </location>
</feature>
<dbReference type="RefSeq" id="XP_008730183.1">
    <property type="nucleotide sequence ID" value="XM_008731961.1"/>
</dbReference>
<dbReference type="Pfam" id="PF02894">
    <property type="entry name" value="GFO_IDH_MocA_C"/>
    <property type="match status" value="1"/>
</dbReference>
<evidence type="ECO:0000259" key="2">
    <source>
        <dbReference type="Pfam" id="PF02894"/>
    </source>
</evidence>
<dbReference type="PANTHER" id="PTHR42840:SF5">
    <property type="entry name" value="NAD(P)-BINDING ROSSMANN-FOLD SUPERFAMILY PROTEIN"/>
    <property type="match status" value="1"/>
</dbReference>
<dbReference type="SUPFAM" id="SSF51735">
    <property type="entry name" value="NAD(P)-binding Rossmann-fold domains"/>
    <property type="match status" value="1"/>
</dbReference>
<dbReference type="InterPro" id="IPR036291">
    <property type="entry name" value="NAD(P)-bd_dom_sf"/>
</dbReference>
<dbReference type="AlphaFoldDB" id="V9D5N1"/>
<dbReference type="InterPro" id="IPR000683">
    <property type="entry name" value="Gfo/Idh/MocA-like_OxRdtase_N"/>
</dbReference>
<dbReference type="GO" id="GO:0016491">
    <property type="term" value="F:oxidoreductase activity"/>
    <property type="evidence" value="ECO:0007669"/>
    <property type="project" value="TreeGrafter"/>
</dbReference>
<dbReference type="VEuPathDB" id="FungiDB:G647_07648"/>
<dbReference type="OrthoDB" id="64915at2759"/>
<dbReference type="Gene3D" id="3.40.50.720">
    <property type="entry name" value="NAD(P)-binding Rossmann-like Domain"/>
    <property type="match status" value="1"/>
</dbReference>
<dbReference type="EMBL" id="KB822707">
    <property type="protein sequence ID" value="ETI21302.1"/>
    <property type="molecule type" value="Genomic_DNA"/>
</dbReference>
<name>V9D5N1_9EURO</name>
<sequence length="340" mass="36951">MTIGVAILGGGIFAREEHKPAVEASKHLTLKAVYSRSLKSAKTLEVDESQVDLYSDDSGAGKSLDDLLARTDIQAVIIALPIKNQPEYICKVLSVGKHVLSEKPVAENVKQAAELIKWYHSEIKPKGVTWGVAENFRYTNSFVHAAEAVKGKGRQLTFRLRMQTLVDGGKYFETDWRKVPTHQGGFLLDGGVHFTAGIRMMLGKDNPLVSLSAHSAQLQKHLPPVDTVEGTAKSKQGTVGTISISFGTTHKGSEWAVGCEDGFVSISGNKVTIDDKTEEIQDERSGVPPEVRAWGEALAAGKVNEQQSPEEALADLELIEAMLRSGEQGGVAIKLEHQEW</sequence>
<dbReference type="GO" id="GO:0000166">
    <property type="term" value="F:nucleotide binding"/>
    <property type="evidence" value="ECO:0007669"/>
    <property type="project" value="InterPro"/>
</dbReference>
<dbReference type="GO" id="GO:0005737">
    <property type="term" value="C:cytoplasm"/>
    <property type="evidence" value="ECO:0007669"/>
    <property type="project" value="TreeGrafter"/>
</dbReference>
<protein>
    <recommendedName>
        <fullName evidence="5">Gfo/Idh/MocA-like oxidoreductase N-terminal domain-containing protein</fullName>
    </recommendedName>
</protein>
<dbReference type="InterPro" id="IPR004104">
    <property type="entry name" value="Gfo/Idh/MocA-like_OxRdtase_C"/>
</dbReference>
<evidence type="ECO:0000259" key="1">
    <source>
        <dbReference type="Pfam" id="PF01408"/>
    </source>
</evidence>
<evidence type="ECO:0008006" key="5">
    <source>
        <dbReference type="Google" id="ProtNLM"/>
    </source>
</evidence>
<dbReference type="GO" id="GO:0006740">
    <property type="term" value="P:NADPH regeneration"/>
    <property type="evidence" value="ECO:0007669"/>
    <property type="project" value="TreeGrafter"/>
</dbReference>
<evidence type="ECO:0000313" key="3">
    <source>
        <dbReference type="EMBL" id="ETI21302.1"/>
    </source>
</evidence>
<dbReference type="GeneID" id="19986141"/>
<feature type="domain" description="Gfo/Idh/MocA-like oxidoreductase C-terminal" evidence="2">
    <location>
        <begin position="170"/>
        <end position="279"/>
    </location>
</feature>
<proteinExistence type="predicted"/>